<evidence type="ECO:0000259" key="2">
    <source>
        <dbReference type="Pfam" id="PF18602"/>
    </source>
</evidence>
<proteinExistence type="predicted"/>
<accession>A0A936ZRE9</accession>
<evidence type="ECO:0000313" key="4">
    <source>
        <dbReference type="Proteomes" id="UP000613011"/>
    </source>
</evidence>
<gene>
    <name evidence="3" type="ORF">JI739_04835</name>
</gene>
<reference evidence="3" key="1">
    <citation type="submission" date="2021-01" db="EMBL/GenBank/DDBJ databases">
        <title>Ramlibacter sp. strain AW1 16S ribosomal RNA gene Genome sequencing and assembly.</title>
        <authorList>
            <person name="Kang M."/>
        </authorList>
    </citation>
    <scope>NUCLEOTIDE SEQUENCE</scope>
    <source>
        <strain evidence="3">AW1</strain>
    </source>
</reference>
<evidence type="ECO:0000256" key="1">
    <source>
        <dbReference type="SAM" id="SignalP"/>
    </source>
</evidence>
<dbReference type="AlphaFoldDB" id="A0A936ZRE9"/>
<keyword evidence="4" id="KW-1185">Reference proteome</keyword>
<protein>
    <recommendedName>
        <fullName evidence="2">Rap1a immunity protein domain-containing protein</fullName>
    </recommendedName>
</protein>
<dbReference type="InterPro" id="IPR041238">
    <property type="entry name" value="Rap1a"/>
</dbReference>
<dbReference type="Gene3D" id="1.10.890.40">
    <property type="match status" value="1"/>
</dbReference>
<dbReference type="Pfam" id="PF18602">
    <property type="entry name" value="Rap1a"/>
    <property type="match status" value="1"/>
</dbReference>
<dbReference type="RefSeq" id="WP_201682683.1">
    <property type="nucleotide sequence ID" value="NZ_JAEQNA010000001.1"/>
</dbReference>
<feature type="chain" id="PRO_5037174669" description="Rap1a immunity protein domain-containing protein" evidence="1">
    <location>
        <begin position="20"/>
        <end position="107"/>
    </location>
</feature>
<evidence type="ECO:0000313" key="3">
    <source>
        <dbReference type="EMBL" id="MBL0419670.1"/>
    </source>
</evidence>
<organism evidence="3 4">
    <name type="scientific">Ramlibacter aurantiacus</name>
    <dbReference type="NCBI Taxonomy" id="2801330"/>
    <lineage>
        <taxon>Bacteria</taxon>
        <taxon>Pseudomonadati</taxon>
        <taxon>Pseudomonadota</taxon>
        <taxon>Betaproteobacteria</taxon>
        <taxon>Burkholderiales</taxon>
        <taxon>Comamonadaceae</taxon>
        <taxon>Ramlibacter</taxon>
    </lineage>
</organism>
<keyword evidence="1" id="KW-0732">Signal</keyword>
<feature type="signal peptide" evidence="1">
    <location>
        <begin position="1"/>
        <end position="19"/>
    </location>
</feature>
<dbReference type="EMBL" id="JAEQNA010000001">
    <property type="protein sequence ID" value="MBL0419670.1"/>
    <property type="molecule type" value="Genomic_DNA"/>
</dbReference>
<comment type="caution">
    <text evidence="3">The sequence shown here is derived from an EMBL/GenBank/DDBJ whole genome shotgun (WGS) entry which is preliminary data.</text>
</comment>
<sequence>MNIRMLALALGLCAGQASAHLVSGNELMQMLLDPSNPSAYSRGVGYVLGVADGSDSILFCLPEGVGVRPLIETVSRELSQAADVRHLNASMTVTAALAASFPCKKEP</sequence>
<dbReference type="Proteomes" id="UP000613011">
    <property type="component" value="Unassembled WGS sequence"/>
</dbReference>
<name>A0A936ZRE9_9BURK</name>
<feature type="domain" description="Rap1a immunity protein" evidence="2">
    <location>
        <begin position="24"/>
        <end position="103"/>
    </location>
</feature>